<name>A0A081CQ68_9HYPH</name>
<dbReference type="Proteomes" id="UP000028701">
    <property type="component" value="Unassembled WGS sequence"/>
</dbReference>
<reference evidence="1 2" key="1">
    <citation type="submission" date="2014-08" db="EMBL/GenBank/DDBJ databases">
        <title>Whole genome shotgun sequence of Rhizobium rubi NBRC 13261.</title>
        <authorList>
            <person name="Katano-Makiyama Y."/>
            <person name="Hosoyama A."/>
            <person name="Hashimoto M."/>
            <person name="Hosoyama Y."/>
            <person name="Noguchi M."/>
            <person name="Tsuchikane K."/>
            <person name="Uohara A."/>
            <person name="Ohji S."/>
            <person name="Ichikawa N."/>
            <person name="Kimura A."/>
            <person name="Yamazoe A."/>
            <person name="Fujita N."/>
        </authorList>
    </citation>
    <scope>NUCLEOTIDE SEQUENCE [LARGE SCALE GENOMIC DNA]</scope>
    <source>
        <strain evidence="1 2">NBRC 13261</strain>
    </source>
</reference>
<comment type="caution">
    <text evidence="1">The sequence shown here is derived from an EMBL/GenBank/DDBJ whole genome shotgun (WGS) entry which is preliminary data.</text>
</comment>
<gene>
    <name evidence="1" type="ORF">RRU01S_02_01420</name>
</gene>
<evidence type="ECO:0000313" key="2">
    <source>
        <dbReference type="Proteomes" id="UP000028701"/>
    </source>
</evidence>
<dbReference type="EMBL" id="BBJU01000002">
    <property type="protein sequence ID" value="GAK68814.1"/>
    <property type="molecule type" value="Genomic_DNA"/>
</dbReference>
<dbReference type="OrthoDB" id="7471569at2"/>
<sequence>MKRAVIQIRQDEDELSAIAAMGERFASTWKSGEPQDPASVLTFSSPAQLFTVITPKRWALIEHLQTIGPSTIRGLSRSLERDVKRVHDDVQALMDWGIIDKDEHSKVFVPFDEIEADFVLKASAAA</sequence>
<accession>A0A081CQ68</accession>
<proteinExistence type="predicted"/>
<dbReference type="RefSeq" id="WP_045228410.1">
    <property type="nucleotide sequence ID" value="NZ_BBJU01000002.1"/>
</dbReference>
<dbReference type="Pfam" id="PF25212">
    <property type="entry name" value="HVO_A0114"/>
    <property type="match status" value="1"/>
</dbReference>
<evidence type="ECO:0000313" key="1">
    <source>
        <dbReference type="EMBL" id="GAK68814.1"/>
    </source>
</evidence>
<protein>
    <submittedName>
        <fullName evidence="1">Uncharacterized protein</fullName>
    </submittedName>
</protein>
<dbReference type="AlphaFoldDB" id="A0A081CQ68"/>
<dbReference type="eggNOG" id="COG4190">
    <property type="taxonomic scope" value="Bacteria"/>
</dbReference>
<organism evidence="1 2">
    <name type="scientific">Agrobacterium rubi TR3 = NBRC 13261</name>
    <dbReference type="NCBI Taxonomy" id="1368415"/>
    <lineage>
        <taxon>Bacteria</taxon>
        <taxon>Pseudomonadati</taxon>
        <taxon>Pseudomonadota</taxon>
        <taxon>Alphaproteobacteria</taxon>
        <taxon>Hyphomicrobiales</taxon>
        <taxon>Rhizobiaceae</taxon>
        <taxon>Rhizobium/Agrobacterium group</taxon>
        <taxon>Agrobacterium</taxon>
    </lineage>
</organism>